<gene>
    <name evidence="3" type="ORF">g.9279</name>
</gene>
<evidence type="ECO:0000313" key="3">
    <source>
        <dbReference type="EMBL" id="JAS96268.1"/>
    </source>
</evidence>
<keyword evidence="2" id="KW-0732">Signal</keyword>
<reference evidence="3" key="1">
    <citation type="submission" date="2015-11" db="EMBL/GenBank/DDBJ databases">
        <title>De novo transcriptome assembly of four potential Pierce s Disease insect vectors from Arizona vineyards.</title>
        <authorList>
            <person name="Tassone E.E."/>
        </authorList>
    </citation>
    <scope>NUCLEOTIDE SEQUENCE</scope>
</reference>
<evidence type="ECO:0000256" key="2">
    <source>
        <dbReference type="SAM" id="SignalP"/>
    </source>
</evidence>
<feature type="region of interest" description="Disordered" evidence="1">
    <location>
        <begin position="335"/>
        <end position="380"/>
    </location>
</feature>
<dbReference type="AlphaFoldDB" id="A0A1B6JAT9"/>
<feature type="compositionally biased region" description="Acidic residues" evidence="1">
    <location>
        <begin position="171"/>
        <end position="204"/>
    </location>
</feature>
<feature type="signal peptide" evidence="2">
    <location>
        <begin position="1"/>
        <end position="17"/>
    </location>
</feature>
<feature type="compositionally biased region" description="Polar residues" evidence="1">
    <location>
        <begin position="229"/>
        <end position="240"/>
    </location>
</feature>
<dbReference type="EMBL" id="GECU01011438">
    <property type="protein sequence ID" value="JAS96268.1"/>
    <property type="molecule type" value="Transcribed_RNA"/>
</dbReference>
<protein>
    <submittedName>
        <fullName evidence="3">Uncharacterized protein</fullName>
    </submittedName>
</protein>
<accession>A0A1B6JAT9</accession>
<proteinExistence type="predicted"/>
<feature type="compositionally biased region" description="Polar residues" evidence="1">
    <location>
        <begin position="363"/>
        <end position="373"/>
    </location>
</feature>
<feature type="region of interest" description="Disordered" evidence="1">
    <location>
        <begin position="171"/>
        <end position="314"/>
    </location>
</feature>
<sequence>MYTFVLIFLCLLRITSTSPIVSELNYSTIVCKQDSSTSEIICKQSNGTTSEEDIDIIVPLCDTLLDLRGNFSNCKMLVNLTEESENLTQLSFPENDNSNVSEFLFDDDPNQNNMNSGEGNDSTIRQNILNDYEDITGPTLSSLTLSFELPVQTKRKDNTILEKAAIGDHIDDEDYYDTSEETEINESDLDNENMTDDSQEEMEVSADAKINTTESKETESFDGKENETILENENLMNSASVEDDLPREEDTKDTIEENSNTELTNNEDLNTAKSEGKEVEEADNLDLSKEEETIPGETTTAQSVDESNSNKNSEDPWFWDWLFRSLMPQNNERMKRDENSHITSGTSDVDGTNYGTSEMEKGNGSQPSKFMENSNEEDVNKTRTECIGEDCDFDTGNSENETLTLENVVLESDQGETNMLNVWNTNKNGENTPWIDILKAYEKVENEGMTHLTDDGKNNTEFEPHELNSNKTVPEIELINIWPLKTSENYTELVIDVLLAKNTSQNEGMIHYQIQYGTVNLPVNTALLLKSALNELSEIGMEEQESGDEIILESVDEREINGTSENTGEVLNFVDLVGADNDTIYGILSSDTFVTFELHNKTINNNEIPLI</sequence>
<feature type="compositionally biased region" description="Polar residues" evidence="1">
    <location>
        <begin position="296"/>
        <end position="311"/>
    </location>
</feature>
<feature type="compositionally biased region" description="Polar residues" evidence="1">
    <location>
        <begin position="341"/>
        <end position="356"/>
    </location>
</feature>
<feature type="compositionally biased region" description="Basic and acidic residues" evidence="1">
    <location>
        <begin position="214"/>
        <end position="227"/>
    </location>
</feature>
<feature type="chain" id="PRO_5008585671" evidence="2">
    <location>
        <begin position="18"/>
        <end position="611"/>
    </location>
</feature>
<organism evidence="3">
    <name type="scientific">Homalodisca liturata</name>
    <dbReference type="NCBI Taxonomy" id="320908"/>
    <lineage>
        <taxon>Eukaryota</taxon>
        <taxon>Metazoa</taxon>
        <taxon>Ecdysozoa</taxon>
        <taxon>Arthropoda</taxon>
        <taxon>Hexapoda</taxon>
        <taxon>Insecta</taxon>
        <taxon>Pterygota</taxon>
        <taxon>Neoptera</taxon>
        <taxon>Paraneoptera</taxon>
        <taxon>Hemiptera</taxon>
        <taxon>Auchenorrhyncha</taxon>
        <taxon>Membracoidea</taxon>
        <taxon>Cicadellidae</taxon>
        <taxon>Cicadellinae</taxon>
        <taxon>Proconiini</taxon>
        <taxon>Homalodisca</taxon>
    </lineage>
</organism>
<name>A0A1B6JAT9_9HEMI</name>
<feature type="compositionally biased region" description="Low complexity" evidence="1">
    <location>
        <begin position="257"/>
        <end position="271"/>
    </location>
</feature>
<evidence type="ECO:0000256" key="1">
    <source>
        <dbReference type="SAM" id="MobiDB-lite"/>
    </source>
</evidence>